<proteinExistence type="predicted"/>
<gene>
    <name evidence="4" type="ordered locus">GDI0300</name>
</gene>
<protein>
    <submittedName>
        <fullName evidence="4">Putative membrane protein</fullName>
    </submittedName>
</protein>
<feature type="region of interest" description="Disordered" evidence="1">
    <location>
        <begin position="179"/>
        <end position="223"/>
    </location>
</feature>
<organism evidence="4 5">
    <name type="scientific">Gluconacetobacter diazotrophicus (strain ATCC 49037 / DSM 5601 / CCUG 37298 / CIP 103539 / LMG 7603 / PAl5)</name>
    <dbReference type="NCBI Taxonomy" id="272568"/>
    <lineage>
        <taxon>Bacteria</taxon>
        <taxon>Pseudomonadati</taxon>
        <taxon>Pseudomonadota</taxon>
        <taxon>Alphaproteobacteria</taxon>
        <taxon>Acetobacterales</taxon>
        <taxon>Acetobacteraceae</taxon>
        <taxon>Gluconacetobacter</taxon>
    </lineage>
</organism>
<dbReference type="AlphaFoldDB" id="A9H360"/>
<feature type="signal peptide" evidence="3">
    <location>
        <begin position="1"/>
        <end position="22"/>
    </location>
</feature>
<sequence length="287" mass="30647">MTESRTFLLISCSVALLCAASAGYGQTLPGGMAATYHMERDVDQWQLFVANDDSDARLVSHQGDLFIGIKARRGLPSLRVTLGNGGGLSPNYTMDIGNREFSAGRNGLVLEDDQLDGFVRALTSSTTATVETSRGISSLSLSGARGLIYLLYSRTAKPSRADAENSPLYNGDAERVALSSDPDVSAAEQAGPSRVSDPTASLQDPDANRSASSPDNSAYEVRARPGGRTTAISGIQPISFRNMDWTQDSREEAGGYHAIIIFGCFLIAYLCLFYILSVPFVIPTPVC</sequence>
<keyword evidence="5" id="KW-1185">Reference proteome</keyword>
<keyword evidence="2" id="KW-0812">Transmembrane</keyword>
<dbReference type="KEGG" id="gdj:Gdia_2361"/>
<evidence type="ECO:0000313" key="4">
    <source>
        <dbReference type="EMBL" id="CAP54243.1"/>
    </source>
</evidence>
<evidence type="ECO:0000256" key="3">
    <source>
        <dbReference type="SAM" id="SignalP"/>
    </source>
</evidence>
<keyword evidence="2" id="KW-1133">Transmembrane helix</keyword>
<name>A9H360_GLUDA</name>
<keyword evidence="3" id="KW-0732">Signal</keyword>
<dbReference type="HOGENOM" id="CLU_968957_0_0_5"/>
<dbReference type="KEGG" id="gdi:GDI0300"/>
<keyword evidence="2" id="KW-0472">Membrane</keyword>
<evidence type="ECO:0000256" key="1">
    <source>
        <dbReference type="SAM" id="MobiDB-lite"/>
    </source>
</evidence>
<evidence type="ECO:0000256" key="2">
    <source>
        <dbReference type="SAM" id="Phobius"/>
    </source>
</evidence>
<feature type="transmembrane region" description="Helical" evidence="2">
    <location>
        <begin position="256"/>
        <end position="282"/>
    </location>
</feature>
<dbReference type="Proteomes" id="UP000001176">
    <property type="component" value="Chromosome"/>
</dbReference>
<dbReference type="EMBL" id="AM889285">
    <property type="protein sequence ID" value="CAP54243.1"/>
    <property type="molecule type" value="Genomic_DNA"/>
</dbReference>
<feature type="chain" id="PRO_5010491720" evidence="3">
    <location>
        <begin position="23"/>
        <end position="287"/>
    </location>
</feature>
<reference evidence="4 5" key="1">
    <citation type="journal article" date="2009" name="BMC Genomics">
        <title>Complete genome sequence of the sugarcane nitrogen-fixing endophyte Gluconacetobacter diazotrophicus Pal5.</title>
        <authorList>
            <person name="Bertalan M."/>
            <person name="Albano R."/>
            <person name="Padua V."/>
            <person name="Rouws L."/>
            <person name="Rojas C."/>
            <person name="Hemerly A."/>
            <person name="Teixeira K."/>
            <person name="Schwab S."/>
            <person name="Araujo J."/>
            <person name="Oliveira A."/>
            <person name="Franca L."/>
            <person name="Magalhaes V."/>
            <person name="Alqueres S."/>
            <person name="Cardoso A."/>
            <person name="Almeida W."/>
            <person name="Loureiro M.M."/>
            <person name="Nogueira E."/>
            <person name="Cidade D."/>
            <person name="Oliveira D."/>
            <person name="Simao T."/>
            <person name="Macedo J."/>
            <person name="Valadao A."/>
            <person name="Dreschsel M."/>
            <person name="Freitas F."/>
            <person name="Vidal M."/>
            <person name="Guedes H."/>
            <person name="Rodrigues E."/>
            <person name="Meneses C."/>
            <person name="Brioso P."/>
            <person name="Pozzer L."/>
            <person name="Figueiredo D."/>
            <person name="Montano H."/>
            <person name="Junior J."/>
            <person name="Filho G."/>
            <person name="Flores V."/>
            <person name="Ferreira B."/>
            <person name="Branco A."/>
            <person name="Gonzalez P."/>
            <person name="Guillobel H."/>
            <person name="Lemos M."/>
            <person name="Seibel L."/>
            <person name="Macedo J."/>
            <person name="Alves-Ferreira M."/>
            <person name="Sachetto-Martins G."/>
            <person name="Coelho A."/>
            <person name="Santos E."/>
            <person name="Amaral G."/>
            <person name="Neves A."/>
            <person name="Pacheco A.B."/>
            <person name="Carvalho D."/>
            <person name="Lery L."/>
            <person name="Bisch P."/>
            <person name="Rossle S.C."/>
            <person name="Urmenyi T."/>
            <person name="Kruger W.V."/>
            <person name="Martins O."/>
            <person name="Baldani J.I."/>
            <person name="Ferreira P.C."/>
        </authorList>
    </citation>
    <scope>NUCLEOTIDE SEQUENCE [LARGE SCALE GENOMIC DNA]</scope>
    <source>
        <strain evidence="5">ATCC 49037 / DSM 5601 / CCUG 37298 / CIP 103539 / LMG 7603 / PAl5</strain>
    </source>
</reference>
<accession>A9H360</accession>
<evidence type="ECO:0000313" key="5">
    <source>
        <dbReference type="Proteomes" id="UP000001176"/>
    </source>
</evidence>